<protein>
    <recommendedName>
        <fullName evidence="1">Bet v I/Major latex protein domain-containing protein</fullName>
    </recommendedName>
</protein>
<keyword evidence="3" id="KW-1185">Reference proteome</keyword>
<dbReference type="InterPro" id="IPR000916">
    <property type="entry name" value="Bet_v_I/MLP"/>
</dbReference>
<dbReference type="InterPro" id="IPR051761">
    <property type="entry name" value="MLP-like_ligand-binding"/>
</dbReference>
<proteinExistence type="predicted"/>
<sequence>MESKVEKLEADVHIKAPAKKFYDVLSSRTHHLANVCPDKVHAIDLHEGEWGSHGSIIIWNYVHDGKKCVAKEMVEMDKENYKMTFNVLEGDLLEDYKSFRFLMELLPQEEGTIVHWTLEYEKRKGHSPDPHTLLQFDIDMTKQVDDHLAAQPDNTTN</sequence>
<organism evidence="2 3">
    <name type="scientific">Acacia crassicarpa</name>
    <name type="common">northern wattle</name>
    <dbReference type="NCBI Taxonomy" id="499986"/>
    <lineage>
        <taxon>Eukaryota</taxon>
        <taxon>Viridiplantae</taxon>
        <taxon>Streptophyta</taxon>
        <taxon>Embryophyta</taxon>
        <taxon>Tracheophyta</taxon>
        <taxon>Spermatophyta</taxon>
        <taxon>Magnoliopsida</taxon>
        <taxon>eudicotyledons</taxon>
        <taxon>Gunneridae</taxon>
        <taxon>Pentapetalae</taxon>
        <taxon>rosids</taxon>
        <taxon>fabids</taxon>
        <taxon>Fabales</taxon>
        <taxon>Fabaceae</taxon>
        <taxon>Caesalpinioideae</taxon>
        <taxon>mimosoid clade</taxon>
        <taxon>Acacieae</taxon>
        <taxon>Acacia</taxon>
    </lineage>
</organism>
<dbReference type="Gene3D" id="3.30.530.20">
    <property type="match status" value="1"/>
</dbReference>
<evidence type="ECO:0000313" key="3">
    <source>
        <dbReference type="Proteomes" id="UP001293593"/>
    </source>
</evidence>
<reference evidence="2" key="1">
    <citation type="submission" date="2023-10" db="EMBL/GenBank/DDBJ databases">
        <title>Chromosome-level genome of the transformable northern wattle, Acacia crassicarpa.</title>
        <authorList>
            <person name="Massaro I."/>
            <person name="Sinha N.R."/>
            <person name="Poethig S."/>
            <person name="Leichty A.R."/>
        </authorList>
    </citation>
    <scope>NUCLEOTIDE SEQUENCE</scope>
    <source>
        <strain evidence="2">Acra3RX</strain>
        <tissue evidence="2">Leaf</tissue>
    </source>
</reference>
<evidence type="ECO:0000313" key="2">
    <source>
        <dbReference type="EMBL" id="KAK4263982.1"/>
    </source>
</evidence>
<dbReference type="GO" id="GO:0006952">
    <property type="term" value="P:defense response"/>
    <property type="evidence" value="ECO:0007669"/>
    <property type="project" value="InterPro"/>
</dbReference>
<accession>A0AAE1J536</accession>
<name>A0AAE1J536_9FABA</name>
<dbReference type="PANTHER" id="PTHR31907">
    <property type="entry name" value="MLP-LIKE PROTEIN 423"/>
    <property type="match status" value="1"/>
</dbReference>
<comment type="caution">
    <text evidence="2">The sequence shown here is derived from an EMBL/GenBank/DDBJ whole genome shotgun (WGS) entry which is preliminary data.</text>
</comment>
<dbReference type="Pfam" id="PF00407">
    <property type="entry name" value="Bet_v_1"/>
    <property type="match status" value="1"/>
</dbReference>
<dbReference type="AlphaFoldDB" id="A0AAE1J536"/>
<dbReference type="Proteomes" id="UP001293593">
    <property type="component" value="Unassembled WGS sequence"/>
</dbReference>
<dbReference type="CDD" id="cd07816">
    <property type="entry name" value="Bet_v1-like"/>
    <property type="match status" value="1"/>
</dbReference>
<gene>
    <name evidence="2" type="ORF">QN277_029326</name>
</gene>
<dbReference type="SUPFAM" id="SSF55961">
    <property type="entry name" value="Bet v1-like"/>
    <property type="match status" value="1"/>
</dbReference>
<dbReference type="SMART" id="SM01037">
    <property type="entry name" value="Bet_v_1"/>
    <property type="match status" value="1"/>
</dbReference>
<dbReference type="EMBL" id="JAWXYG010000009">
    <property type="protein sequence ID" value="KAK4263982.1"/>
    <property type="molecule type" value="Genomic_DNA"/>
</dbReference>
<feature type="domain" description="Bet v I/Major latex protein" evidence="1">
    <location>
        <begin position="3"/>
        <end position="151"/>
    </location>
</feature>
<evidence type="ECO:0000259" key="1">
    <source>
        <dbReference type="SMART" id="SM01037"/>
    </source>
</evidence>
<dbReference type="InterPro" id="IPR023393">
    <property type="entry name" value="START-like_dom_sf"/>
</dbReference>